<dbReference type="NCBIfam" id="NF003555">
    <property type="entry name" value="PRK05218.1"/>
    <property type="match status" value="1"/>
</dbReference>
<dbReference type="Pfam" id="PF13589">
    <property type="entry name" value="HATPase_c_3"/>
    <property type="match status" value="1"/>
</dbReference>
<dbReference type="InterPro" id="IPR036890">
    <property type="entry name" value="HATPase_C_sf"/>
</dbReference>
<dbReference type="RefSeq" id="XP_028480092.1">
    <property type="nucleotide sequence ID" value="XM_028616235.1"/>
</dbReference>
<evidence type="ECO:0000256" key="2">
    <source>
        <dbReference type="ARBA" id="ARBA00022741"/>
    </source>
</evidence>
<dbReference type="Pfam" id="PF00183">
    <property type="entry name" value="HSP90"/>
    <property type="match status" value="1"/>
</dbReference>
<evidence type="ECO:0000256" key="5">
    <source>
        <dbReference type="PIRSR" id="PIRSR002583-1"/>
    </source>
</evidence>
<dbReference type="PROSITE" id="PS00298">
    <property type="entry name" value="HSP90"/>
    <property type="match status" value="1"/>
</dbReference>
<feature type="binding site" evidence="5">
    <location>
        <position position="62"/>
    </location>
    <ligand>
        <name>ATP</name>
        <dbReference type="ChEBI" id="CHEBI:30616"/>
    </ligand>
</feature>
<feature type="signal peptide" evidence="7">
    <location>
        <begin position="1"/>
        <end position="20"/>
    </location>
</feature>
<proteinExistence type="inferred from homology"/>
<protein>
    <submittedName>
        <fullName evidence="8">Uncharacterized protein</fullName>
    </submittedName>
</protein>
<dbReference type="PANTHER" id="PTHR11528">
    <property type="entry name" value="HEAT SHOCK PROTEIN 90 FAMILY MEMBER"/>
    <property type="match status" value="1"/>
</dbReference>
<dbReference type="InterPro" id="IPR020568">
    <property type="entry name" value="Ribosomal_Su5_D2-typ_SF"/>
</dbReference>
<evidence type="ECO:0000256" key="3">
    <source>
        <dbReference type="ARBA" id="ARBA00022840"/>
    </source>
</evidence>
<keyword evidence="7" id="KW-0732">Signal</keyword>
<dbReference type="GeneID" id="39584945"/>
<dbReference type="GO" id="GO:0051082">
    <property type="term" value="F:unfolded protein binding"/>
    <property type="evidence" value="ECO:0007669"/>
    <property type="project" value="InterPro"/>
</dbReference>
<keyword evidence="9" id="KW-1185">Reference proteome</keyword>
<feature type="binding site" evidence="5">
    <location>
        <position position="120"/>
    </location>
    <ligand>
        <name>ATP</name>
        <dbReference type="ChEBI" id="CHEBI:30616"/>
    </ligand>
</feature>
<dbReference type="PIRSF" id="PIRSF002583">
    <property type="entry name" value="Hsp90"/>
    <property type="match status" value="1"/>
</dbReference>
<dbReference type="SUPFAM" id="SSF55874">
    <property type="entry name" value="ATPase domain of HSP90 chaperone/DNA topoisomerase II/histidine kinase"/>
    <property type="match status" value="1"/>
</dbReference>
<feature type="binding site" evidence="5">
    <location>
        <position position="107"/>
    </location>
    <ligand>
        <name>ATP</name>
        <dbReference type="ChEBI" id="CHEBI:30616"/>
    </ligand>
</feature>
<feature type="binding site" evidence="5">
    <location>
        <position position="208"/>
    </location>
    <ligand>
        <name>ATP</name>
        <dbReference type="ChEBI" id="CHEBI:30616"/>
    </ligand>
</feature>
<feature type="binding site" evidence="5">
    <location>
        <begin position="127"/>
        <end position="128"/>
    </location>
    <ligand>
        <name>ATP</name>
        <dbReference type="ChEBI" id="CHEBI:30616"/>
    </ligand>
</feature>
<dbReference type="GO" id="GO:0005524">
    <property type="term" value="F:ATP binding"/>
    <property type="evidence" value="ECO:0007669"/>
    <property type="project" value="UniProtKB-KW"/>
</dbReference>
<dbReference type="EMBL" id="RSCE01000001">
    <property type="protein sequence ID" value="RSH87884.1"/>
    <property type="molecule type" value="Genomic_DNA"/>
</dbReference>
<keyword evidence="4" id="KW-0143">Chaperone</keyword>
<feature type="chain" id="PRO_5019021539" evidence="7">
    <location>
        <begin position="21"/>
        <end position="785"/>
    </location>
</feature>
<dbReference type="PRINTS" id="PR00775">
    <property type="entry name" value="HEATSHOCK90"/>
</dbReference>
<dbReference type="InterPro" id="IPR020575">
    <property type="entry name" value="Hsp90_N"/>
</dbReference>
<feature type="region of interest" description="Disordered" evidence="6">
    <location>
        <begin position="707"/>
        <end position="748"/>
    </location>
</feature>
<sequence length="785" mass="88251">MKLQKLLVGAVALLTPMVAASDAGAETAETFRYESDISRLRTLVIHSLYSHKDVFLRELLSNANDALEKLRLTSLTERGVMSAGEPNVTISVDLDEGGETGKIIIRDTGIGMNKTELARNLGTIARSGTNEFLRKAEEGGGADGNLIGQFGLGFYSCFLVSPTAHVSSLPPATEANPNPEQYTFISSASGDTFEVVRDPRGNTLGRGTEIILNIDKDNMEFLSTSNLKALIDKHSTFSTTFPIYIRERKQVDNPDREPEDELEYEHVWTHVNDKAPIWMREPTEVPDEDYVDFYRAVSKDATADPLGWSHFKGDTASGVSYRALMYIPASLPKDFWNSIQSGANNVRLMVKRVFITDDLGVEYMPRWLSFLKVTVDADDLPLNVSRETLQNHRFLKQLQKILIRKAIDLFTRLAENKPDEYREVAKLYGNALRIGMMESDKFKVKLANLLRFESTRTNYTSLAEYVENRKEGQKQIYFMAGVGEKTEDLARSPFVEKLKARGYEILLLNLPSDEPMMGALNNYMGMKVQDVAKKGLLYGDEEEDAAEQRELAQQNIAFKPLIQWLERVFKGQVMDVILTNRLVTSPCTIVVEHHGWSANMARIMASHAGAENDPMYEILKNMPRVLEINPKSPLIEGLLARVLDFPEGETDMSADEAELVESARVLFDTALIRSGFSVADPVSYFERVEALLRYNIGVSLSARVDEHVRPAPPTAKELPEEDEEDENPYGQQQDQQAQDPLAGMDFQGLKDMGLEVEAQFEDQGDDEWMDFAKFKQEFDGGHDEL</sequence>
<organism evidence="8 9">
    <name type="scientific">Apiotrichum porosum</name>
    <dbReference type="NCBI Taxonomy" id="105984"/>
    <lineage>
        <taxon>Eukaryota</taxon>
        <taxon>Fungi</taxon>
        <taxon>Dikarya</taxon>
        <taxon>Basidiomycota</taxon>
        <taxon>Agaricomycotina</taxon>
        <taxon>Tremellomycetes</taxon>
        <taxon>Trichosporonales</taxon>
        <taxon>Trichosporonaceae</taxon>
        <taxon>Apiotrichum</taxon>
    </lineage>
</organism>
<gene>
    <name evidence="8" type="ORF">EHS24_000402</name>
</gene>
<dbReference type="HAMAP" id="MF_00505">
    <property type="entry name" value="HSP90"/>
    <property type="match status" value="1"/>
</dbReference>
<reference evidence="8 9" key="1">
    <citation type="submission" date="2018-11" db="EMBL/GenBank/DDBJ databases">
        <title>Genome sequence of Apiotrichum porosum DSM 27194.</title>
        <authorList>
            <person name="Aliyu H."/>
            <person name="Gorte O."/>
            <person name="Ochsenreither K."/>
        </authorList>
    </citation>
    <scope>NUCLEOTIDE SEQUENCE [LARGE SCALE GENOMIC DNA]</scope>
    <source>
        <strain evidence="8 9">DSM 27194</strain>
    </source>
</reference>
<dbReference type="Gene3D" id="3.30.565.10">
    <property type="entry name" value="Histidine kinase-like ATPase, C-terminal domain"/>
    <property type="match status" value="1"/>
</dbReference>
<dbReference type="Proteomes" id="UP000279236">
    <property type="component" value="Unassembled WGS sequence"/>
</dbReference>
<feature type="binding site" evidence="5">
    <location>
        <begin position="149"/>
        <end position="154"/>
    </location>
    <ligand>
        <name>ATP</name>
        <dbReference type="ChEBI" id="CHEBI:30616"/>
    </ligand>
</feature>
<evidence type="ECO:0000313" key="8">
    <source>
        <dbReference type="EMBL" id="RSH87884.1"/>
    </source>
</evidence>
<accession>A0A427YA67</accession>
<dbReference type="Gene3D" id="1.20.120.790">
    <property type="entry name" value="Heat shock protein 90, C-terminal domain"/>
    <property type="match status" value="1"/>
</dbReference>
<dbReference type="InterPro" id="IPR019805">
    <property type="entry name" value="Heat_shock_protein_90_CS"/>
</dbReference>
<evidence type="ECO:0000256" key="1">
    <source>
        <dbReference type="ARBA" id="ARBA00008239"/>
    </source>
</evidence>
<dbReference type="CDD" id="cd16927">
    <property type="entry name" value="HATPase_Hsp90-like"/>
    <property type="match status" value="1"/>
</dbReference>
<name>A0A427YA67_9TREE</name>
<dbReference type="SUPFAM" id="SSF110942">
    <property type="entry name" value="HSP90 C-terminal domain"/>
    <property type="match status" value="1"/>
</dbReference>
<dbReference type="GO" id="GO:0016887">
    <property type="term" value="F:ATP hydrolysis activity"/>
    <property type="evidence" value="ECO:0007669"/>
    <property type="project" value="InterPro"/>
</dbReference>
<dbReference type="InterPro" id="IPR037196">
    <property type="entry name" value="HSP90_C"/>
</dbReference>
<feature type="binding site" evidence="5">
    <location>
        <position position="386"/>
    </location>
    <ligand>
        <name>ATP</name>
        <dbReference type="ChEBI" id="CHEBI:30616"/>
    </ligand>
</feature>
<evidence type="ECO:0000313" key="9">
    <source>
        <dbReference type="Proteomes" id="UP000279236"/>
    </source>
</evidence>
<evidence type="ECO:0000256" key="4">
    <source>
        <dbReference type="ARBA" id="ARBA00023186"/>
    </source>
</evidence>
<keyword evidence="3 5" id="KW-0067">ATP-binding</keyword>
<evidence type="ECO:0000256" key="7">
    <source>
        <dbReference type="SAM" id="SignalP"/>
    </source>
</evidence>
<feature type="binding site" evidence="5">
    <location>
        <position position="58"/>
    </location>
    <ligand>
        <name>ATP</name>
        <dbReference type="ChEBI" id="CHEBI:30616"/>
    </ligand>
</feature>
<comment type="caution">
    <text evidence="8">The sequence shown here is derived from an EMBL/GenBank/DDBJ whole genome shotgun (WGS) entry which is preliminary data.</text>
</comment>
<feature type="binding site" evidence="5">
    <location>
        <position position="112"/>
    </location>
    <ligand>
        <name>ATP</name>
        <dbReference type="ChEBI" id="CHEBI:30616"/>
    </ligand>
</feature>
<comment type="similarity">
    <text evidence="1">Belongs to the heat shock protein 90 family.</text>
</comment>
<dbReference type="STRING" id="105984.A0A427YA67"/>
<evidence type="ECO:0000256" key="6">
    <source>
        <dbReference type="SAM" id="MobiDB-lite"/>
    </source>
</evidence>
<dbReference type="Gene3D" id="3.30.230.80">
    <property type="match status" value="1"/>
</dbReference>
<dbReference type="AlphaFoldDB" id="A0A427YA67"/>
<dbReference type="InterPro" id="IPR001404">
    <property type="entry name" value="Hsp90_fam"/>
</dbReference>
<dbReference type="Gene3D" id="3.40.50.11260">
    <property type="match status" value="1"/>
</dbReference>
<dbReference type="GO" id="GO:0140662">
    <property type="term" value="F:ATP-dependent protein folding chaperone"/>
    <property type="evidence" value="ECO:0007669"/>
    <property type="project" value="InterPro"/>
</dbReference>
<keyword evidence="2 5" id="KW-0547">Nucleotide-binding</keyword>
<dbReference type="OrthoDB" id="28737at2759"/>
<dbReference type="SUPFAM" id="SSF54211">
    <property type="entry name" value="Ribosomal protein S5 domain 2-like"/>
    <property type="match status" value="1"/>
</dbReference>